<dbReference type="EMBL" id="FXAU01000006">
    <property type="protein sequence ID" value="SMG43780.1"/>
    <property type="molecule type" value="Genomic_DNA"/>
</dbReference>
<dbReference type="InterPro" id="IPR013324">
    <property type="entry name" value="RNA_pol_sigma_r3/r4-like"/>
</dbReference>
<dbReference type="Gene3D" id="1.10.1740.10">
    <property type="match status" value="1"/>
</dbReference>
<dbReference type="InterPro" id="IPR014284">
    <property type="entry name" value="RNA_pol_sigma-70_dom"/>
</dbReference>
<dbReference type="GO" id="GO:0006352">
    <property type="term" value="P:DNA-templated transcription initiation"/>
    <property type="evidence" value="ECO:0007669"/>
    <property type="project" value="InterPro"/>
</dbReference>
<name>A0A1X7KRJ4_9SPHI</name>
<sequence>MNIFDKHKYEHLVNRLSQGDHQAFEELYHIFYPDLAAHVLSKVNDDAVAQDILHDLFYSLWKNHEKIAQIQSLPAYLFTSCRYLVMAYFQKAYLIDKQQNVEDLEIHSTQESIEDQLFNRHLLDIIQTEVENLPEKCRLIFKMSREDQKSIREIAQELNISESTVENQINKALKRIRTATKNFLHTVIVFF</sequence>
<dbReference type="NCBIfam" id="TIGR02937">
    <property type="entry name" value="sigma70-ECF"/>
    <property type="match status" value="1"/>
</dbReference>
<dbReference type="InterPro" id="IPR013249">
    <property type="entry name" value="RNA_pol_sigma70_r4_t2"/>
</dbReference>
<dbReference type="GO" id="GO:0016987">
    <property type="term" value="F:sigma factor activity"/>
    <property type="evidence" value="ECO:0007669"/>
    <property type="project" value="UniProtKB-KW"/>
</dbReference>
<gene>
    <name evidence="5" type="ORF">SAMN05660862_3120</name>
</gene>
<evidence type="ECO:0000313" key="5">
    <source>
        <dbReference type="EMBL" id="SMG43780.1"/>
    </source>
</evidence>
<evidence type="ECO:0000256" key="1">
    <source>
        <dbReference type="ARBA" id="ARBA00010641"/>
    </source>
</evidence>
<evidence type="ECO:0000256" key="2">
    <source>
        <dbReference type="ARBA" id="ARBA00023015"/>
    </source>
</evidence>
<dbReference type="STRING" id="561061.SAMN05660862_3120"/>
<proteinExistence type="inferred from homology"/>
<dbReference type="InterPro" id="IPR014327">
    <property type="entry name" value="RNA_pol_sigma70_bacteroid"/>
</dbReference>
<dbReference type="InterPro" id="IPR036388">
    <property type="entry name" value="WH-like_DNA-bd_sf"/>
</dbReference>
<dbReference type="Proteomes" id="UP000192980">
    <property type="component" value="Unassembled WGS sequence"/>
</dbReference>
<dbReference type="SUPFAM" id="SSF88946">
    <property type="entry name" value="Sigma2 domain of RNA polymerase sigma factors"/>
    <property type="match status" value="1"/>
</dbReference>
<dbReference type="InterPro" id="IPR039425">
    <property type="entry name" value="RNA_pol_sigma-70-like"/>
</dbReference>
<dbReference type="AlphaFoldDB" id="A0A1X7KRJ4"/>
<dbReference type="GO" id="GO:0003677">
    <property type="term" value="F:DNA binding"/>
    <property type="evidence" value="ECO:0007669"/>
    <property type="project" value="InterPro"/>
</dbReference>
<reference evidence="5 6" key="1">
    <citation type="submission" date="2017-04" db="EMBL/GenBank/DDBJ databases">
        <authorList>
            <person name="Afonso C.L."/>
            <person name="Miller P.J."/>
            <person name="Scott M.A."/>
            <person name="Spackman E."/>
            <person name="Goraichik I."/>
            <person name="Dimitrov K.M."/>
            <person name="Suarez D.L."/>
            <person name="Swayne D.E."/>
        </authorList>
    </citation>
    <scope>NUCLEOTIDE SEQUENCE [LARGE SCALE GENOMIC DNA]</scope>
    <source>
        <strain evidence="5 6">DSM 22418</strain>
    </source>
</reference>
<dbReference type="SUPFAM" id="SSF88659">
    <property type="entry name" value="Sigma3 and sigma4 domains of RNA polymerase sigma factors"/>
    <property type="match status" value="1"/>
</dbReference>
<dbReference type="Gene3D" id="1.10.10.10">
    <property type="entry name" value="Winged helix-like DNA-binding domain superfamily/Winged helix DNA-binding domain"/>
    <property type="match status" value="1"/>
</dbReference>
<protein>
    <submittedName>
        <fullName evidence="5">RNA polymerase sigma-70 factor, ECF subfamily</fullName>
    </submittedName>
</protein>
<keyword evidence="4" id="KW-0804">Transcription</keyword>
<keyword evidence="3" id="KW-0731">Sigma factor</keyword>
<evidence type="ECO:0000256" key="3">
    <source>
        <dbReference type="ARBA" id="ARBA00023082"/>
    </source>
</evidence>
<keyword evidence="2" id="KW-0805">Transcription regulation</keyword>
<comment type="similarity">
    <text evidence="1">Belongs to the sigma-70 factor family. ECF subfamily.</text>
</comment>
<dbReference type="Pfam" id="PF08281">
    <property type="entry name" value="Sigma70_r4_2"/>
    <property type="match status" value="1"/>
</dbReference>
<dbReference type="PANTHER" id="PTHR43133:SF46">
    <property type="entry name" value="RNA POLYMERASE SIGMA-70 FACTOR ECF SUBFAMILY"/>
    <property type="match status" value="1"/>
</dbReference>
<organism evidence="5 6">
    <name type="scientific">Sphingobacterium psychroaquaticum</name>
    <dbReference type="NCBI Taxonomy" id="561061"/>
    <lineage>
        <taxon>Bacteria</taxon>
        <taxon>Pseudomonadati</taxon>
        <taxon>Bacteroidota</taxon>
        <taxon>Sphingobacteriia</taxon>
        <taxon>Sphingobacteriales</taxon>
        <taxon>Sphingobacteriaceae</taxon>
        <taxon>Sphingobacterium</taxon>
    </lineage>
</organism>
<evidence type="ECO:0000256" key="4">
    <source>
        <dbReference type="ARBA" id="ARBA00023163"/>
    </source>
</evidence>
<dbReference type="CDD" id="cd06171">
    <property type="entry name" value="Sigma70_r4"/>
    <property type="match status" value="1"/>
</dbReference>
<keyword evidence="6" id="KW-1185">Reference proteome</keyword>
<evidence type="ECO:0000313" key="6">
    <source>
        <dbReference type="Proteomes" id="UP000192980"/>
    </source>
</evidence>
<dbReference type="NCBIfam" id="TIGR02985">
    <property type="entry name" value="Sig70_bacteroi1"/>
    <property type="match status" value="1"/>
</dbReference>
<accession>A0A1X7KRJ4</accession>
<dbReference type="RefSeq" id="WP_085473824.1">
    <property type="nucleotide sequence ID" value="NZ_CP038029.1"/>
</dbReference>
<dbReference type="OrthoDB" id="665981at2"/>
<dbReference type="PANTHER" id="PTHR43133">
    <property type="entry name" value="RNA POLYMERASE ECF-TYPE SIGMA FACTO"/>
    <property type="match status" value="1"/>
</dbReference>
<dbReference type="InterPro" id="IPR013325">
    <property type="entry name" value="RNA_pol_sigma_r2"/>
</dbReference>